<evidence type="ECO:0000256" key="1">
    <source>
        <dbReference type="ARBA" id="ARBA00010688"/>
    </source>
</evidence>
<dbReference type="EMBL" id="JACHWJ010000003">
    <property type="protein sequence ID" value="MBB2957876.1"/>
    <property type="molecule type" value="Genomic_DNA"/>
</dbReference>
<dbReference type="Pfam" id="PF00294">
    <property type="entry name" value="PfkB"/>
    <property type="match status" value="1"/>
</dbReference>
<evidence type="ECO:0000313" key="6">
    <source>
        <dbReference type="Proteomes" id="UP000545286"/>
    </source>
</evidence>
<dbReference type="InterPro" id="IPR029056">
    <property type="entry name" value="Ribokinase-like"/>
</dbReference>
<dbReference type="PANTHER" id="PTHR43085">
    <property type="entry name" value="HEXOKINASE FAMILY MEMBER"/>
    <property type="match status" value="1"/>
</dbReference>
<evidence type="ECO:0000259" key="4">
    <source>
        <dbReference type="Pfam" id="PF00294"/>
    </source>
</evidence>
<keyword evidence="2" id="KW-0808">Transferase</keyword>
<proteinExistence type="inferred from homology"/>
<dbReference type="PANTHER" id="PTHR43085:SF57">
    <property type="entry name" value="CARBOHYDRATE KINASE PFKB DOMAIN-CONTAINING PROTEIN"/>
    <property type="match status" value="1"/>
</dbReference>
<protein>
    <submittedName>
        <fullName evidence="5">Sugar/nucleoside kinase (Ribokinase family)</fullName>
    </submittedName>
</protein>
<keyword evidence="6" id="KW-1185">Reference proteome</keyword>
<feature type="domain" description="Carbohydrate kinase PfkB" evidence="4">
    <location>
        <begin position="9"/>
        <end position="106"/>
    </location>
</feature>
<accession>A0A7W4UNU7</accession>
<dbReference type="Gene3D" id="3.40.1190.20">
    <property type="match status" value="1"/>
</dbReference>
<dbReference type="InterPro" id="IPR050306">
    <property type="entry name" value="PfkB_Carbo_kinase"/>
</dbReference>
<keyword evidence="3 5" id="KW-0418">Kinase</keyword>
<comment type="similarity">
    <text evidence="1">Belongs to the carbohydrate kinase PfkB family.</text>
</comment>
<gene>
    <name evidence="5" type="ORF">FHX72_002021</name>
</gene>
<evidence type="ECO:0000256" key="3">
    <source>
        <dbReference type="ARBA" id="ARBA00022777"/>
    </source>
</evidence>
<sequence length="205" mass="21835">MSSIERGETRITVIGESLVDVVVDERGHQTRRPGGSPMNVAVGLGRLGHAVQLRPSYGDDADGALLQEHLDGSRVRVDRARAGSTSTALARIAPDGSASYEFAVAWDLPASPLPVTSRILHAGSIAAALEPGRRAVVAAMRGGREHGIVTFDPNVRPAFMGPREEQRASTELTRPGVSGELFAGVSRLFQPVRCERSRVARPRGV</sequence>
<organism evidence="5 6">
    <name type="scientific">Pseudoclavibacter helvolus</name>
    <dbReference type="NCBI Taxonomy" id="255205"/>
    <lineage>
        <taxon>Bacteria</taxon>
        <taxon>Bacillati</taxon>
        <taxon>Actinomycetota</taxon>
        <taxon>Actinomycetes</taxon>
        <taxon>Micrococcales</taxon>
        <taxon>Microbacteriaceae</taxon>
        <taxon>Pseudoclavibacter</taxon>
    </lineage>
</organism>
<dbReference type="SUPFAM" id="SSF53613">
    <property type="entry name" value="Ribokinase-like"/>
    <property type="match status" value="1"/>
</dbReference>
<evidence type="ECO:0000256" key="2">
    <source>
        <dbReference type="ARBA" id="ARBA00022679"/>
    </source>
</evidence>
<dbReference type="RefSeq" id="WP_183624725.1">
    <property type="nucleotide sequence ID" value="NZ_JACHWJ010000003.1"/>
</dbReference>
<dbReference type="InterPro" id="IPR011611">
    <property type="entry name" value="PfkB_dom"/>
</dbReference>
<name>A0A7W4UNU7_9MICO</name>
<dbReference type="Proteomes" id="UP000545286">
    <property type="component" value="Unassembled WGS sequence"/>
</dbReference>
<dbReference type="InterPro" id="IPR002173">
    <property type="entry name" value="Carboh/pur_kinase_PfkB_CS"/>
</dbReference>
<dbReference type="PROSITE" id="PS00583">
    <property type="entry name" value="PFKB_KINASES_1"/>
    <property type="match status" value="1"/>
</dbReference>
<dbReference type="GO" id="GO:0016301">
    <property type="term" value="F:kinase activity"/>
    <property type="evidence" value="ECO:0007669"/>
    <property type="project" value="UniProtKB-KW"/>
</dbReference>
<reference evidence="5 6" key="1">
    <citation type="submission" date="2020-08" db="EMBL/GenBank/DDBJ databases">
        <title>Sequencing the genomes of 1000 actinobacteria strains.</title>
        <authorList>
            <person name="Klenk H.-P."/>
        </authorList>
    </citation>
    <scope>NUCLEOTIDE SEQUENCE [LARGE SCALE GENOMIC DNA]</scope>
    <source>
        <strain evidence="5 6">DSM 20419</strain>
    </source>
</reference>
<comment type="caution">
    <text evidence="5">The sequence shown here is derived from an EMBL/GenBank/DDBJ whole genome shotgun (WGS) entry which is preliminary data.</text>
</comment>
<evidence type="ECO:0000313" key="5">
    <source>
        <dbReference type="EMBL" id="MBB2957876.1"/>
    </source>
</evidence>
<dbReference type="AlphaFoldDB" id="A0A7W4UNU7"/>